<comment type="caution">
    <text evidence="2">The sequence shown here is derived from an EMBL/GenBank/DDBJ whole genome shotgun (WGS) entry which is preliminary data.</text>
</comment>
<protein>
    <submittedName>
        <fullName evidence="2">Uncharacterized protein</fullName>
    </submittedName>
</protein>
<sequence length="45" mass="4915">MEEGRPLTAREFFAALAAGYQLPKPSWADEEPADNSDAEDSTNTD</sequence>
<dbReference type="RefSeq" id="WP_311623991.1">
    <property type="nucleotide sequence ID" value="NZ_JAVRFE010000015.1"/>
</dbReference>
<reference evidence="2" key="1">
    <citation type="submission" date="2024-05" db="EMBL/GenBank/DDBJ databases">
        <title>30 novel species of actinomycetes from the DSMZ collection.</title>
        <authorList>
            <person name="Nouioui I."/>
        </authorList>
    </citation>
    <scope>NUCLEOTIDE SEQUENCE</scope>
    <source>
        <strain evidence="2">DSM 41527</strain>
    </source>
</reference>
<evidence type="ECO:0000313" key="3">
    <source>
        <dbReference type="Proteomes" id="UP001180551"/>
    </source>
</evidence>
<accession>A0ABU2T6G8</accession>
<feature type="compositionally biased region" description="Acidic residues" evidence="1">
    <location>
        <begin position="28"/>
        <end position="45"/>
    </location>
</feature>
<name>A0ABU2T6G8_9ACTN</name>
<dbReference type="Proteomes" id="UP001180551">
    <property type="component" value="Unassembled WGS sequence"/>
</dbReference>
<evidence type="ECO:0000256" key="1">
    <source>
        <dbReference type="SAM" id="MobiDB-lite"/>
    </source>
</evidence>
<dbReference type="EMBL" id="JAVRFE010000015">
    <property type="protein sequence ID" value="MDT0456812.1"/>
    <property type="molecule type" value="Genomic_DNA"/>
</dbReference>
<evidence type="ECO:0000313" key="2">
    <source>
        <dbReference type="EMBL" id="MDT0456812.1"/>
    </source>
</evidence>
<organism evidence="2 3">
    <name type="scientific">Streptomyces mooreae</name>
    <dbReference type="NCBI Taxonomy" id="3075523"/>
    <lineage>
        <taxon>Bacteria</taxon>
        <taxon>Bacillati</taxon>
        <taxon>Actinomycetota</taxon>
        <taxon>Actinomycetes</taxon>
        <taxon>Kitasatosporales</taxon>
        <taxon>Streptomycetaceae</taxon>
        <taxon>Streptomyces</taxon>
    </lineage>
</organism>
<keyword evidence="3" id="KW-1185">Reference proteome</keyword>
<feature type="region of interest" description="Disordered" evidence="1">
    <location>
        <begin position="22"/>
        <end position="45"/>
    </location>
</feature>
<proteinExistence type="predicted"/>
<gene>
    <name evidence="2" type="ORF">RM550_13880</name>
</gene>